<dbReference type="RefSeq" id="WP_379875709.1">
    <property type="nucleotide sequence ID" value="NZ_JBHUIP010000005.1"/>
</dbReference>
<keyword evidence="2" id="KW-0732">Signal</keyword>
<keyword evidence="4" id="KW-1185">Reference proteome</keyword>
<feature type="region of interest" description="Disordered" evidence="1">
    <location>
        <begin position="167"/>
        <end position="194"/>
    </location>
</feature>
<proteinExistence type="predicted"/>
<reference evidence="4" key="1">
    <citation type="journal article" date="2019" name="Int. J. Syst. Evol. Microbiol.">
        <title>The Global Catalogue of Microorganisms (GCM) 10K type strain sequencing project: providing services to taxonomists for standard genome sequencing and annotation.</title>
        <authorList>
            <consortium name="The Broad Institute Genomics Platform"/>
            <consortium name="The Broad Institute Genome Sequencing Center for Infectious Disease"/>
            <person name="Wu L."/>
            <person name="Ma J."/>
        </authorList>
    </citation>
    <scope>NUCLEOTIDE SEQUENCE [LARGE SCALE GENOMIC DNA]</scope>
    <source>
        <strain evidence="4">CGMCC 1.19062</strain>
    </source>
</reference>
<protein>
    <submittedName>
        <fullName evidence="3">Uncharacterized protein</fullName>
    </submittedName>
</protein>
<evidence type="ECO:0000313" key="3">
    <source>
        <dbReference type="EMBL" id="MFD2262742.1"/>
    </source>
</evidence>
<feature type="signal peptide" evidence="2">
    <location>
        <begin position="1"/>
        <end position="21"/>
    </location>
</feature>
<evidence type="ECO:0000313" key="4">
    <source>
        <dbReference type="Proteomes" id="UP001597295"/>
    </source>
</evidence>
<dbReference type="Proteomes" id="UP001597295">
    <property type="component" value="Unassembled WGS sequence"/>
</dbReference>
<feature type="compositionally biased region" description="Low complexity" evidence="1">
    <location>
        <begin position="48"/>
        <end position="83"/>
    </location>
</feature>
<evidence type="ECO:0000256" key="1">
    <source>
        <dbReference type="SAM" id="MobiDB-lite"/>
    </source>
</evidence>
<feature type="chain" id="PRO_5046794127" evidence="2">
    <location>
        <begin position="22"/>
        <end position="237"/>
    </location>
</feature>
<feature type="compositionally biased region" description="Pro residues" evidence="1">
    <location>
        <begin position="33"/>
        <end position="47"/>
    </location>
</feature>
<feature type="compositionally biased region" description="Low complexity" evidence="1">
    <location>
        <begin position="167"/>
        <end position="176"/>
    </location>
</feature>
<comment type="caution">
    <text evidence="3">The sequence shown here is derived from an EMBL/GenBank/DDBJ whole genome shotgun (WGS) entry which is preliminary data.</text>
</comment>
<dbReference type="EMBL" id="JBHUIP010000005">
    <property type="protein sequence ID" value="MFD2262742.1"/>
    <property type="molecule type" value="Genomic_DNA"/>
</dbReference>
<sequence>MSVPFRIASFVAIAMAFPAVAQQTPTPLTAPGAPAPAVTPAPAPKPAPASANKPKPAPKPAATKPTAAKPAPKPATAAAASATAAPTIGSVLTTEQQRQEAAAAQVIEQRVAYRQTVQADLATREGLLKQYETNYQTNEAKMKATHLKLLNTAKAVQDARAAEAEAAAKLAAGEAPPEGEEGAAEAPAAPAVDPAQVATLSKALEQQSFDLMVQRRQMDSLRSDVTRLKELLARLSK</sequence>
<organism evidence="3 4">
    <name type="scientific">Lacibacterium aquatile</name>
    <dbReference type="NCBI Taxonomy" id="1168082"/>
    <lineage>
        <taxon>Bacteria</taxon>
        <taxon>Pseudomonadati</taxon>
        <taxon>Pseudomonadota</taxon>
        <taxon>Alphaproteobacteria</taxon>
        <taxon>Rhodospirillales</taxon>
        <taxon>Rhodospirillaceae</taxon>
    </lineage>
</organism>
<feature type="region of interest" description="Disordered" evidence="1">
    <location>
        <begin position="28"/>
        <end position="83"/>
    </location>
</feature>
<name>A0ABW5DNY8_9PROT</name>
<evidence type="ECO:0000256" key="2">
    <source>
        <dbReference type="SAM" id="SignalP"/>
    </source>
</evidence>
<feature type="compositionally biased region" description="Low complexity" evidence="1">
    <location>
        <begin position="184"/>
        <end position="194"/>
    </location>
</feature>
<accession>A0ABW5DNY8</accession>
<gene>
    <name evidence="3" type="ORF">ACFSM5_07565</name>
</gene>